<evidence type="ECO:0000313" key="2">
    <source>
        <dbReference type="EMBL" id="MBM6949440.1"/>
    </source>
</evidence>
<keyword evidence="1" id="KW-0472">Membrane</keyword>
<dbReference type="EMBL" id="JACJKS010000028">
    <property type="protein sequence ID" value="MBM6949440.1"/>
    <property type="molecule type" value="Genomic_DNA"/>
</dbReference>
<reference evidence="2" key="2">
    <citation type="journal article" date="2021" name="Sci. Rep.">
        <title>The distribution of antibiotic resistance genes in chicken gut microbiota commensals.</title>
        <authorList>
            <person name="Juricova H."/>
            <person name="Matiasovicova J."/>
            <person name="Kubasova T."/>
            <person name="Cejkova D."/>
            <person name="Rychlik I."/>
        </authorList>
    </citation>
    <scope>NUCLEOTIDE SEQUENCE</scope>
    <source>
        <strain evidence="2">An582</strain>
    </source>
</reference>
<dbReference type="Proteomes" id="UP000705508">
    <property type="component" value="Unassembled WGS sequence"/>
</dbReference>
<organism evidence="2 3">
    <name type="scientific">Mordavella massiliensis</name>
    <dbReference type="NCBI Taxonomy" id="1871024"/>
    <lineage>
        <taxon>Bacteria</taxon>
        <taxon>Bacillati</taxon>
        <taxon>Bacillota</taxon>
        <taxon>Clostridia</taxon>
        <taxon>Eubacteriales</taxon>
        <taxon>Clostridiaceae</taxon>
        <taxon>Mordavella</taxon>
    </lineage>
</organism>
<evidence type="ECO:0000313" key="3">
    <source>
        <dbReference type="Proteomes" id="UP000705508"/>
    </source>
</evidence>
<dbReference type="RefSeq" id="WP_087219948.1">
    <property type="nucleotide sequence ID" value="NZ_JACJKS010000028.1"/>
</dbReference>
<reference evidence="2" key="1">
    <citation type="submission" date="2020-08" db="EMBL/GenBank/DDBJ databases">
        <authorList>
            <person name="Cejkova D."/>
            <person name="Kubasova T."/>
            <person name="Jahodarova E."/>
            <person name="Rychlik I."/>
        </authorList>
    </citation>
    <scope>NUCLEOTIDE SEQUENCE</scope>
    <source>
        <strain evidence="2">An582</strain>
    </source>
</reference>
<feature type="transmembrane region" description="Helical" evidence="1">
    <location>
        <begin position="6"/>
        <end position="35"/>
    </location>
</feature>
<comment type="caution">
    <text evidence="2">The sequence shown here is derived from an EMBL/GenBank/DDBJ whole genome shotgun (WGS) entry which is preliminary data.</text>
</comment>
<name>A0A938XCD3_9CLOT</name>
<proteinExistence type="predicted"/>
<gene>
    <name evidence="2" type="ORF">H6A20_12440</name>
</gene>
<dbReference type="AlphaFoldDB" id="A0A938XCD3"/>
<protein>
    <submittedName>
        <fullName evidence="2">Uncharacterized protein</fullName>
    </submittedName>
</protein>
<sequence length="63" mass="7260">MESTVMISSLLCNILIGCFCIVVLSWAVVAIQTVINDFKREKREEKKAAQDDEYHIKRMEALK</sequence>
<keyword evidence="1" id="KW-0812">Transmembrane</keyword>
<keyword evidence="1" id="KW-1133">Transmembrane helix</keyword>
<accession>A0A938XCD3</accession>
<evidence type="ECO:0000256" key="1">
    <source>
        <dbReference type="SAM" id="Phobius"/>
    </source>
</evidence>